<keyword evidence="2" id="KW-1185">Reference proteome</keyword>
<evidence type="ECO:0000313" key="2">
    <source>
        <dbReference type="Proteomes" id="UP001612741"/>
    </source>
</evidence>
<dbReference type="RefSeq" id="WP_397077880.1">
    <property type="nucleotide sequence ID" value="NZ_JBITGY010000001.1"/>
</dbReference>
<accession>A0ABW7YJE6</accession>
<sequence>MLDWVDNALAGVWKALEEYRKEPSLDQLDEAERGLQMTLGAIDDLRKRLD</sequence>
<dbReference type="EMBL" id="JBITGY010000001">
    <property type="protein sequence ID" value="MFI6496017.1"/>
    <property type="molecule type" value="Genomic_DNA"/>
</dbReference>
<proteinExistence type="predicted"/>
<protein>
    <submittedName>
        <fullName evidence="1">Uncharacterized protein</fullName>
    </submittedName>
</protein>
<evidence type="ECO:0000313" key="1">
    <source>
        <dbReference type="EMBL" id="MFI6496017.1"/>
    </source>
</evidence>
<organism evidence="1 2">
    <name type="scientific">Nonomuraea typhae</name>
    <dbReference type="NCBI Taxonomy" id="2603600"/>
    <lineage>
        <taxon>Bacteria</taxon>
        <taxon>Bacillati</taxon>
        <taxon>Actinomycetota</taxon>
        <taxon>Actinomycetes</taxon>
        <taxon>Streptosporangiales</taxon>
        <taxon>Streptosporangiaceae</taxon>
        <taxon>Nonomuraea</taxon>
    </lineage>
</organism>
<dbReference type="Proteomes" id="UP001612741">
    <property type="component" value="Unassembled WGS sequence"/>
</dbReference>
<comment type="caution">
    <text evidence="1">The sequence shown here is derived from an EMBL/GenBank/DDBJ whole genome shotgun (WGS) entry which is preliminary data.</text>
</comment>
<reference evidence="1 2" key="1">
    <citation type="submission" date="2024-10" db="EMBL/GenBank/DDBJ databases">
        <title>The Natural Products Discovery Center: Release of the First 8490 Sequenced Strains for Exploring Actinobacteria Biosynthetic Diversity.</title>
        <authorList>
            <person name="Kalkreuter E."/>
            <person name="Kautsar S.A."/>
            <person name="Yang D."/>
            <person name="Bader C.D."/>
            <person name="Teijaro C.N."/>
            <person name="Fluegel L."/>
            <person name="Davis C.M."/>
            <person name="Simpson J.R."/>
            <person name="Lauterbach L."/>
            <person name="Steele A.D."/>
            <person name="Gui C."/>
            <person name="Meng S."/>
            <person name="Li G."/>
            <person name="Viehrig K."/>
            <person name="Ye F."/>
            <person name="Su P."/>
            <person name="Kiefer A.F."/>
            <person name="Nichols A."/>
            <person name="Cepeda A.J."/>
            <person name="Yan W."/>
            <person name="Fan B."/>
            <person name="Jiang Y."/>
            <person name="Adhikari A."/>
            <person name="Zheng C.-J."/>
            <person name="Schuster L."/>
            <person name="Cowan T.M."/>
            <person name="Smanski M.J."/>
            <person name="Chevrette M.G."/>
            <person name="De Carvalho L.P.S."/>
            <person name="Shen B."/>
        </authorList>
    </citation>
    <scope>NUCLEOTIDE SEQUENCE [LARGE SCALE GENOMIC DNA]</scope>
    <source>
        <strain evidence="1 2">NPDC050545</strain>
    </source>
</reference>
<gene>
    <name evidence="1" type="ORF">ACIBG2_01450</name>
</gene>
<name>A0ABW7YJE6_9ACTN</name>